<reference evidence="1 2" key="1">
    <citation type="submission" date="2015-06" db="EMBL/GenBank/DDBJ databases">
        <title>Improved classification and identification of acetic acid bacteria using matrix-assisted laser desorption/ionization time-of-flight mass spectrometry; Gluconobacter nephelii and Gluconobacter uchimurae are later heterotypic synonyms of Gluconobacter japonicus and Gluconobacter oxydans, respectively.</title>
        <authorList>
            <person name="Li L."/>
            <person name="Cleenwerck I."/>
            <person name="De Vuyst L."/>
            <person name="Vandamme P."/>
        </authorList>
    </citation>
    <scope>NUCLEOTIDE SEQUENCE [LARGE SCALE GENOMIC DNA]</scope>
    <source>
        <strain evidence="1 2">LMG 1676</strain>
    </source>
</reference>
<feature type="non-terminal residue" evidence="1">
    <location>
        <position position="1"/>
    </location>
</feature>
<dbReference type="AlphaFoldDB" id="A0A149S9F5"/>
<dbReference type="EMBL" id="LHZG01000038">
    <property type="protein sequence ID" value="KXV23364.1"/>
    <property type="molecule type" value="Genomic_DNA"/>
</dbReference>
<proteinExistence type="predicted"/>
<gene>
    <name evidence="1" type="ORF">AD934_00245</name>
</gene>
<protein>
    <submittedName>
        <fullName evidence="1">Uncharacterized protein</fullName>
    </submittedName>
</protein>
<evidence type="ECO:0000313" key="2">
    <source>
        <dbReference type="Proteomes" id="UP000075655"/>
    </source>
</evidence>
<dbReference type="Proteomes" id="UP000075655">
    <property type="component" value="Unassembled WGS sequence"/>
</dbReference>
<name>A0A149S9F5_GLUOY</name>
<evidence type="ECO:0000313" key="1">
    <source>
        <dbReference type="EMBL" id="KXV23364.1"/>
    </source>
</evidence>
<accession>A0A149S9F5</accession>
<comment type="caution">
    <text evidence="1">The sequence shown here is derived from an EMBL/GenBank/DDBJ whole genome shotgun (WGS) entry which is preliminary data.</text>
</comment>
<organism evidence="1 2">
    <name type="scientific">Gluconobacter oxydans</name>
    <name type="common">Gluconobacter suboxydans</name>
    <dbReference type="NCBI Taxonomy" id="442"/>
    <lineage>
        <taxon>Bacteria</taxon>
        <taxon>Pseudomonadati</taxon>
        <taxon>Pseudomonadota</taxon>
        <taxon>Alphaproteobacteria</taxon>
        <taxon>Acetobacterales</taxon>
        <taxon>Acetobacteraceae</taxon>
        <taxon>Gluconobacter</taxon>
    </lineage>
</organism>
<sequence length="59" mass="7152">PQYQEVFRTLHLVKQRFKLLALTPMRVFFSIRIIFINMESSAISTIQHIYINFFKKIFS</sequence>